<evidence type="ECO:0000313" key="2">
    <source>
        <dbReference type="Proteomes" id="UP000499080"/>
    </source>
</evidence>
<keyword evidence="2" id="KW-1185">Reference proteome</keyword>
<protein>
    <submittedName>
        <fullName evidence="1">Uncharacterized protein</fullName>
    </submittedName>
</protein>
<sequence>MPAAGKDIQFVKWDADEFSLVWGKEQKPVD</sequence>
<dbReference type="Proteomes" id="UP000499080">
    <property type="component" value="Unassembled WGS sequence"/>
</dbReference>
<feature type="non-terminal residue" evidence="1">
    <location>
        <position position="30"/>
    </location>
</feature>
<proteinExistence type="predicted"/>
<comment type="caution">
    <text evidence="1">The sequence shown here is derived from an EMBL/GenBank/DDBJ whole genome shotgun (WGS) entry which is preliminary data.</text>
</comment>
<reference evidence="1 2" key="1">
    <citation type="journal article" date="2019" name="Sci. Rep.">
        <title>Orb-weaving spider Araneus ventricosus genome elucidates the spidroin gene catalogue.</title>
        <authorList>
            <person name="Kono N."/>
            <person name="Nakamura H."/>
            <person name="Ohtoshi R."/>
            <person name="Moran D.A.P."/>
            <person name="Shinohara A."/>
            <person name="Yoshida Y."/>
            <person name="Fujiwara M."/>
            <person name="Mori M."/>
            <person name="Tomita M."/>
            <person name="Arakawa K."/>
        </authorList>
    </citation>
    <scope>NUCLEOTIDE SEQUENCE [LARGE SCALE GENOMIC DNA]</scope>
</reference>
<gene>
    <name evidence="1" type="ORF">AVEN_266817_1</name>
</gene>
<evidence type="ECO:0000313" key="1">
    <source>
        <dbReference type="EMBL" id="GBN96191.1"/>
    </source>
</evidence>
<dbReference type="AlphaFoldDB" id="A0A4Y2T7K4"/>
<accession>A0A4Y2T7K4</accession>
<dbReference type="EMBL" id="BGPR01026453">
    <property type="protein sequence ID" value="GBN96191.1"/>
    <property type="molecule type" value="Genomic_DNA"/>
</dbReference>
<organism evidence="1 2">
    <name type="scientific">Araneus ventricosus</name>
    <name type="common">Orbweaver spider</name>
    <name type="synonym">Epeira ventricosa</name>
    <dbReference type="NCBI Taxonomy" id="182803"/>
    <lineage>
        <taxon>Eukaryota</taxon>
        <taxon>Metazoa</taxon>
        <taxon>Ecdysozoa</taxon>
        <taxon>Arthropoda</taxon>
        <taxon>Chelicerata</taxon>
        <taxon>Arachnida</taxon>
        <taxon>Araneae</taxon>
        <taxon>Araneomorphae</taxon>
        <taxon>Entelegynae</taxon>
        <taxon>Araneoidea</taxon>
        <taxon>Araneidae</taxon>
        <taxon>Araneus</taxon>
    </lineage>
</organism>
<name>A0A4Y2T7K4_ARAVE</name>